<proteinExistence type="predicted"/>
<reference evidence="1 2" key="1">
    <citation type="submission" date="2016-11" db="EMBL/GenBank/DDBJ databases">
        <authorList>
            <person name="Jaros S."/>
            <person name="Januszkiewicz K."/>
            <person name="Wedrychowicz H."/>
        </authorList>
    </citation>
    <scope>NUCLEOTIDE SEQUENCE [LARGE SCALE GENOMIC DNA]</scope>
    <source>
        <strain evidence="1 2">GAS138</strain>
    </source>
</reference>
<dbReference type="Proteomes" id="UP000189796">
    <property type="component" value="Chromosome I"/>
</dbReference>
<evidence type="ECO:0000313" key="2">
    <source>
        <dbReference type="Proteomes" id="UP000189796"/>
    </source>
</evidence>
<dbReference type="EMBL" id="LT670817">
    <property type="protein sequence ID" value="SHI04186.1"/>
    <property type="molecule type" value="Genomic_DNA"/>
</dbReference>
<dbReference type="AlphaFoldDB" id="A0A1M5XWR5"/>
<sequence length="60" mass="6649">MGVTSEGLSYAETQMKNYRHLASLGSPYHVAAVRGWSDAESKAVIAKLDAERNRNDERPN</sequence>
<accession>A0A1M5XWR5</accession>
<organism evidence="1 2">
    <name type="scientific">Bradyrhizobium erythrophlei</name>
    <dbReference type="NCBI Taxonomy" id="1437360"/>
    <lineage>
        <taxon>Bacteria</taxon>
        <taxon>Pseudomonadati</taxon>
        <taxon>Pseudomonadota</taxon>
        <taxon>Alphaproteobacteria</taxon>
        <taxon>Hyphomicrobiales</taxon>
        <taxon>Nitrobacteraceae</taxon>
        <taxon>Bradyrhizobium</taxon>
    </lineage>
</organism>
<evidence type="ECO:0000313" key="1">
    <source>
        <dbReference type="EMBL" id="SHI04186.1"/>
    </source>
</evidence>
<protein>
    <submittedName>
        <fullName evidence="1">Uncharacterized protein</fullName>
    </submittedName>
</protein>
<name>A0A1M5XWR5_9BRAD</name>
<gene>
    <name evidence="1" type="ORF">SAMN05443248_7686</name>
</gene>